<organism evidence="1 2">
    <name type="scientific">Nephila pilipes</name>
    <name type="common">Giant wood spider</name>
    <name type="synonym">Nephila maculata</name>
    <dbReference type="NCBI Taxonomy" id="299642"/>
    <lineage>
        <taxon>Eukaryota</taxon>
        <taxon>Metazoa</taxon>
        <taxon>Ecdysozoa</taxon>
        <taxon>Arthropoda</taxon>
        <taxon>Chelicerata</taxon>
        <taxon>Arachnida</taxon>
        <taxon>Araneae</taxon>
        <taxon>Araneomorphae</taxon>
        <taxon>Entelegynae</taxon>
        <taxon>Araneoidea</taxon>
        <taxon>Nephilidae</taxon>
        <taxon>Nephila</taxon>
    </lineage>
</organism>
<proteinExistence type="predicted"/>
<protein>
    <submittedName>
        <fullName evidence="1">Uncharacterized protein</fullName>
    </submittedName>
</protein>
<keyword evidence="2" id="KW-1185">Reference proteome</keyword>
<evidence type="ECO:0000313" key="2">
    <source>
        <dbReference type="Proteomes" id="UP000887013"/>
    </source>
</evidence>
<sequence>MCGLNFASPVPERPLRLADVSQAWLQVVAVVSLCLADVTSVTTTTWVCPFSVGLLSHPCSQIARRLRAWHSRRIPVCSVLVYGRSPNRMARKYLANGVLRRLSLLVLAVVWREPGICSAMFMFLNHAMPAVALAPLWLFPRISYPPDYYFRHGTNDFLSSACTSGLVLLTLCFQTLVPVSVPPLPGFPSAVSPLVHQAGNRIPYSLFSYHNNLGVIFCCTVLISPQLLCGQHVFVCVRSGEWRFDASSKFCDIHGFMAIPADLGAAGLSSVFRDAAVSPDGVYPRFHWWFARSIMQIVSQRSITSDDLRSFLGYIILDEGYSKGNQSGQEMF</sequence>
<dbReference type="AlphaFoldDB" id="A0A8X6UBW8"/>
<comment type="caution">
    <text evidence="1">The sequence shown here is derived from an EMBL/GenBank/DDBJ whole genome shotgun (WGS) entry which is preliminary data.</text>
</comment>
<gene>
    <name evidence="1" type="ORF">NPIL_13081</name>
</gene>
<dbReference type="Proteomes" id="UP000887013">
    <property type="component" value="Unassembled WGS sequence"/>
</dbReference>
<accession>A0A8X6UBW8</accession>
<dbReference type="EMBL" id="BMAW01125978">
    <property type="protein sequence ID" value="GFU14846.1"/>
    <property type="molecule type" value="Genomic_DNA"/>
</dbReference>
<reference evidence="1" key="1">
    <citation type="submission" date="2020-08" db="EMBL/GenBank/DDBJ databases">
        <title>Multicomponent nature underlies the extraordinary mechanical properties of spider dragline silk.</title>
        <authorList>
            <person name="Kono N."/>
            <person name="Nakamura H."/>
            <person name="Mori M."/>
            <person name="Yoshida Y."/>
            <person name="Ohtoshi R."/>
            <person name="Malay A.D."/>
            <person name="Moran D.A.P."/>
            <person name="Tomita M."/>
            <person name="Numata K."/>
            <person name="Arakawa K."/>
        </authorList>
    </citation>
    <scope>NUCLEOTIDE SEQUENCE</scope>
</reference>
<evidence type="ECO:0000313" key="1">
    <source>
        <dbReference type="EMBL" id="GFU14846.1"/>
    </source>
</evidence>
<name>A0A8X6UBW8_NEPPI</name>